<keyword evidence="4" id="KW-1185">Reference proteome</keyword>
<sequence length="133" mass="13794">ESPEGARALLQDNPQLCYALLQAQLLLGLTTETVLPPDVQEPRAQTAQRRPSLIPGIGIPRPAAPRPVMTGGLLNFPGLITARPGVARRAPAGHGLPGRVRGARGAAAGGATAREVRRRGRLGALRGAGPRGR</sequence>
<organism evidence="3 4">
    <name type="scientific">Prorocentrum cordatum</name>
    <dbReference type="NCBI Taxonomy" id="2364126"/>
    <lineage>
        <taxon>Eukaryota</taxon>
        <taxon>Sar</taxon>
        <taxon>Alveolata</taxon>
        <taxon>Dinophyceae</taxon>
        <taxon>Prorocentrales</taxon>
        <taxon>Prorocentraceae</taxon>
        <taxon>Prorocentrum</taxon>
    </lineage>
</organism>
<accession>A0ABN9VTF4</accession>
<feature type="domain" description="Cleavage stimulation factor subunit 2 hinge" evidence="2">
    <location>
        <begin position="2"/>
        <end position="35"/>
    </location>
</feature>
<feature type="region of interest" description="Disordered" evidence="1">
    <location>
        <begin position="40"/>
        <end position="61"/>
    </location>
</feature>
<comment type="caution">
    <text evidence="3">The sequence shown here is derived from an EMBL/GenBank/DDBJ whole genome shotgun (WGS) entry which is preliminary data.</text>
</comment>
<name>A0ABN9VTF4_9DINO</name>
<dbReference type="InterPro" id="IPR025742">
    <property type="entry name" value="CSTF2_hinge"/>
</dbReference>
<evidence type="ECO:0000259" key="2">
    <source>
        <dbReference type="Pfam" id="PF14327"/>
    </source>
</evidence>
<dbReference type="Pfam" id="PF14327">
    <property type="entry name" value="CSTF2_hinge"/>
    <property type="match status" value="1"/>
</dbReference>
<gene>
    <name evidence="3" type="ORF">PCOR1329_LOCUS60181</name>
</gene>
<feature type="region of interest" description="Disordered" evidence="1">
    <location>
        <begin position="90"/>
        <end position="115"/>
    </location>
</feature>
<proteinExistence type="predicted"/>
<evidence type="ECO:0000313" key="4">
    <source>
        <dbReference type="Proteomes" id="UP001189429"/>
    </source>
</evidence>
<protein>
    <recommendedName>
        <fullName evidence="2">Cleavage stimulation factor subunit 2 hinge domain-containing protein</fullName>
    </recommendedName>
</protein>
<feature type="compositionally biased region" description="Low complexity" evidence="1">
    <location>
        <begin position="90"/>
        <end position="113"/>
    </location>
</feature>
<feature type="non-terminal residue" evidence="3">
    <location>
        <position position="1"/>
    </location>
</feature>
<dbReference type="Proteomes" id="UP001189429">
    <property type="component" value="Unassembled WGS sequence"/>
</dbReference>
<evidence type="ECO:0000313" key="3">
    <source>
        <dbReference type="EMBL" id="CAK0875532.1"/>
    </source>
</evidence>
<evidence type="ECO:0000256" key="1">
    <source>
        <dbReference type="SAM" id="MobiDB-lite"/>
    </source>
</evidence>
<dbReference type="EMBL" id="CAUYUJ010017525">
    <property type="protein sequence ID" value="CAK0875532.1"/>
    <property type="molecule type" value="Genomic_DNA"/>
</dbReference>
<reference evidence="3" key="1">
    <citation type="submission" date="2023-10" db="EMBL/GenBank/DDBJ databases">
        <authorList>
            <person name="Chen Y."/>
            <person name="Shah S."/>
            <person name="Dougan E. K."/>
            <person name="Thang M."/>
            <person name="Chan C."/>
        </authorList>
    </citation>
    <scope>NUCLEOTIDE SEQUENCE [LARGE SCALE GENOMIC DNA]</scope>
</reference>